<organism evidence="2">
    <name type="scientific">Eutreptiella gymnastica</name>
    <dbReference type="NCBI Taxonomy" id="73025"/>
    <lineage>
        <taxon>Eukaryota</taxon>
        <taxon>Discoba</taxon>
        <taxon>Euglenozoa</taxon>
        <taxon>Euglenida</taxon>
        <taxon>Spirocuta</taxon>
        <taxon>Euglenophyceae</taxon>
        <taxon>Eutreptiales</taxon>
        <taxon>Eutreptiaceae</taxon>
        <taxon>Eutreptiella</taxon>
    </lineage>
</organism>
<feature type="region of interest" description="Disordered" evidence="1">
    <location>
        <begin position="1"/>
        <end position="22"/>
    </location>
</feature>
<reference evidence="2" key="1">
    <citation type="submission" date="2021-01" db="EMBL/GenBank/DDBJ databases">
        <authorList>
            <person name="Corre E."/>
            <person name="Pelletier E."/>
            <person name="Niang G."/>
            <person name="Scheremetjew M."/>
            <person name="Finn R."/>
            <person name="Kale V."/>
            <person name="Holt S."/>
            <person name="Cochrane G."/>
            <person name="Meng A."/>
            <person name="Brown T."/>
            <person name="Cohen L."/>
        </authorList>
    </citation>
    <scope>NUCLEOTIDE SEQUENCE</scope>
    <source>
        <strain evidence="2">CCMP1594</strain>
    </source>
</reference>
<feature type="region of interest" description="Disordered" evidence="1">
    <location>
        <begin position="36"/>
        <end position="71"/>
    </location>
</feature>
<feature type="non-terminal residue" evidence="2">
    <location>
        <position position="125"/>
    </location>
</feature>
<feature type="compositionally biased region" description="Polar residues" evidence="1">
    <location>
        <begin position="60"/>
        <end position="71"/>
    </location>
</feature>
<name>A0A7S4FDA6_9EUGL</name>
<sequence length="125" mass="13529">MPYGDERRQQRNSQEKPGAGGQRFLFADQAAASGGWTATQSKIADHRSRSSRRGGEGDATQMQVAPTRQYTMWRSQSRDLSGAAPHLRLRLHLDGSKGSCSGTRAVWGCASAQDCSAACNTKEGR</sequence>
<proteinExistence type="predicted"/>
<evidence type="ECO:0000256" key="1">
    <source>
        <dbReference type="SAM" id="MobiDB-lite"/>
    </source>
</evidence>
<dbReference type="EMBL" id="HBJA01001674">
    <property type="protein sequence ID" value="CAE0789356.1"/>
    <property type="molecule type" value="Transcribed_RNA"/>
</dbReference>
<feature type="compositionally biased region" description="Basic and acidic residues" evidence="1">
    <location>
        <begin position="43"/>
        <end position="56"/>
    </location>
</feature>
<evidence type="ECO:0000313" key="2">
    <source>
        <dbReference type="EMBL" id="CAE0789356.1"/>
    </source>
</evidence>
<accession>A0A7S4FDA6</accession>
<dbReference type="AlphaFoldDB" id="A0A7S4FDA6"/>
<protein>
    <submittedName>
        <fullName evidence="2">Uncharacterized protein</fullName>
    </submittedName>
</protein>
<gene>
    <name evidence="2" type="ORF">EGYM00163_LOCUS469</name>
</gene>